<dbReference type="EMBL" id="CP051151">
    <property type="protein sequence ID" value="QLY40129.1"/>
    <property type="molecule type" value="Genomic_DNA"/>
</dbReference>
<evidence type="ECO:0000313" key="7">
    <source>
        <dbReference type="EMBL" id="QLY40129.1"/>
    </source>
</evidence>
<keyword evidence="2 5" id="KW-0812">Transmembrane</keyword>
<feature type="transmembrane region" description="Helical" evidence="5">
    <location>
        <begin position="52"/>
        <end position="71"/>
    </location>
</feature>
<feature type="transmembrane region" description="Helical" evidence="5">
    <location>
        <begin position="92"/>
        <end position="116"/>
    </location>
</feature>
<sequence>MKNNRLIYLIKGELIRLHKYKVTSISILIALIWSIVLYFVEADIFNSLLPVLILVDGTMMSLLYIGSVMFFEKKESTMSTMLVTPSKNSEIILSKILSNTIHNFLSTFLIIIVFYFLKDVQINFLLIALAVLIVTIYHTSLGLLLSYYQKDFTTLLMTVMFISFVLLIPSMLLMLGVIKGEIWEYVFLINPIQAANVIISQSFLPINLDWKYFFSLFYLIISGALIYKYLVLDKFKAYAVSISGV</sequence>
<evidence type="ECO:0000256" key="4">
    <source>
        <dbReference type="ARBA" id="ARBA00023136"/>
    </source>
</evidence>
<feature type="transmembrane region" description="Helical" evidence="5">
    <location>
        <begin position="155"/>
        <end position="178"/>
    </location>
</feature>
<keyword evidence="3 5" id="KW-1133">Transmembrane helix</keyword>
<dbReference type="RefSeq" id="WP_312030952.1">
    <property type="nucleotide sequence ID" value="NZ_CP051151.1"/>
</dbReference>
<comment type="subcellular location">
    <subcellularLocation>
        <location evidence="1">Membrane</location>
        <topology evidence="1">Multi-pass membrane protein</topology>
    </subcellularLocation>
</comment>
<evidence type="ECO:0000256" key="3">
    <source>
        <dbReference type="ARBA" id="ARBA00022989"/>
    </source>
</evidence>
<evidence type="ECO:0000256" key="5">
    <source>
        <dbReference type="SAM" id="Phobius"/>
    </source>
</evidence>
<keyword evidence="4 5" id="KW-0472">Membrane</keyword>
<dbReference type="Pfam" id="PF01061">
    <property type="entry name" value="ABC2_membrane"/>
    <property type="match status" value="1"/>
</dbReference>
<name>A0A7L6N6D5_9MOLU</name>
<keyword evidence="8" id="KW-1185">Reference proteome</keyword>
<evidence type="ECO:0000313" key="8">
    <source>
        <dbReference type="Proteomes" id="UP000512167"/>
    </source>
</evidence>
<dbReference type="GO" id="GO:0016020">
    <property type="term" value="C:membrane"/>
    <property type="evidence" value="ECO:0007669"/>
    <property type="project" value="UniProtKB-SubCell"/>
</dbReference>
<dbReference type="GO" id="GO:0140359">
    <property type="term" value="F:ABC-type transporter activity"/>
    <property type="evidence" value="ECO:0007669"/>
    <property type="project" value="InterPro"/>
</dbReference>
<accession>A0A7L6N6D5</accession>
<dbReference type="AlphaFoldDB" id="A0A7L6N6D5"/>
<evidence type="ECO:0000259" key="6">
    <source>
        <dbReference type="Pfam" id="PF01061"/>
    </source>
</evidence>
<feature type="transmembrane region" description="Helical" evidence="5">
    <location>
        <begin position="20"/>
        <end position="40"/>
    </location>
</feature>
<dbReference type="Proteomes" id="UP000512167">
    <property type="component" value="Chromosome"/>
</dbReference>
<organism evidence="7 8">
    <name type="scientific">Hujiaoplasma nucleasis</name>
    <dbReference type="NCBI Taxonomy" id="2725268"/>
    <lineage>
        <taxon>Bacteria</taxon>
        <taxon>Bacillati</taxon>
        <taxon>Mycoplasmatota</taxon>
        <taxon>Mollicutes</taxon>
        <taxon>Candidatus Izemoplasmatales</taxon>
        <taxon>Hujiaoplasmataceae</taxon>
        <taxon>Hujiaoplasma</taxon>
    </lineage>
</organism>
<evidence type="ECO:0000256" key="1">
    <source>
        <dbReference type="ARBA" id="ARBA00004141"/>
    </source>
</evidence>
<feature type="domain" description="ABC-2 type transporter transmembrane" evidence="6">
    <location>
        <begin position="8"/>
        <end position="199"/>
    </location>
</feature>
<feature type="transmembrane region" description="Helical" evidence="5">
    <location>
        <begin position="212"/>
        <end position="231"/>
    </location>
</feature>
<dbReference type="InterPro" id="IPR013525">
    <property type="entry name" value="ABC2_TM"/>
</dbReference>
<dbReference type="KEGG" id="tbk:HF295_04325"/>
<protein>
    <submittedName>
        <fullName evidence="7">ABC transporter permease</fullName>
    </submittedName>
</protein>
<feature type="transmembrane region" description="Helical" evidence="5">
    <location>
        <begin position="122"/>
        <end position="148"/>
    </location>
</feature>
<evidence type="ECO:0000256" key="2">
    <source>
        <dbReference type="ARBA" id="ARBA00022692"/>
    </source>
</evidence>
<gene>
    <name evidence="7" type="ORF">HF295_04325</name>
</gene>
<reference evidence="7 8" key="1">
    <citation type="submission" date="2020-04" db="EMBL/GenBank/DDBJ databases">
        <authorList>
            <person name="Zheng R.K."/>
            <person name="Sun C.M."/>
        </authorList>
    </citation>
    <scope>NUCLEOTIDE SEQUENCE [LARGE SCALE GENOMIC DNA]</scope>
    <source>
        <strain evidence="8">zrk29</strain>
    </source>
</reference>
<proteinExistence type="predicted"/>